<keyword evidence="2" id="KW-1185">Reference proteome</keyword>
<evidence type="ECO:0000313" key="1">
    <source>
        <dbReference type="EMBL" id="PAA76309.1"/>
    </source>
</evidence>
<protein>
    <submittedName>
        <fullName evidence="1">Uncharacterized protein</fullName>
    </submittedName>
</protein>
<dbReference type="EMBL" id="NIVC01000829">
    <property type="protein sequence ID" value="PAA76309.1"/>
    <property type="molecule type" value="Genomic_DNA"/>
</dbReference>
<name>A0A267FTH4_9PLAT</name>
<evidence type="ECO:0000313" key="2">
    <source>
        <dbReference type="Proteomes" id="UP000215902"/>
    </source>
</evidence>
<dbReference type="Proteomes" id="UP000215902">
    <property type="component" value="Unassembled WGS sequence"/>
</dbReference>
<organism evidence="1 2">
    <name type="scientific">Macrostomum lignano</name>
    <dbReference type="NCBI Taxonomy" id="282301"/>
    <lineage>
        <taxon>Eukaryota</taxon>
        <taxon>Metazoa</taxon>
        <taxon>Spiralia</taxon>
        <taxon>Lophotrochozoa</taxon>
        <taxon>Platyhelminthes</taxon>
        <taxon>Rhabditophora</taxon>
        <taxon>Macrostomorpha</taxon>
        <taxon>Macrostomida</taxon>
        <taxon>Macrostomidae</taxon>
        <taxon>Macrostomum</taxon>
    </lineage>
</organism>
<accession>A0A267FTH4</accession>
<comment type="caution">
    <text evidence="1">The sequence shown here is derived from an EMBL/GenBank/DDBJ whole genome shotgun (WGS) entry which is preliminary data.</text>
</comment>
<gene>
    <name evidence="1" type="ORF">BOX15_Mlig017407g2</name>
</gene>
<feature type="non-terminal residue" evidence="1">
    <location>
        <position position="1"/>
    </location>
</feature>
<proteinExistence type="predicted"/>
<sequence length="512" mass="56849">IATSSTHSDLPNDETSEQDKQCSLRSCYSQASGQGLYWEGPLCAEHMKKDEKQFQQQLSAIKMETDESLAKVSQLIKSTRGAQFDLESYRADAADMFDSIMERVKQCRENVIGRLDSKIADLEQSLRSLSSVEQLSAEISAADAEGNALSSFRLRKEFNMSMVDAPNTNPWANIVDRGVQQIEILQQAVNTLAAEAEESDDDLQSRWKSAVCVAKRTQCCADSDWIFTDVITNTDGLFCSKQSISTTLQDGFYALPHSCILSVANDFNINDWWFRIDSMDLNDVICQLQIPNNGIKLISGRLVNHTKRIFLLGKDQENLSMSIIMTDLTGAKLQTVQDVQFGAKPSITHDMEKLYILSDGYVNCRSLESLELQQSLKLPDHVKDACSVTASGRSLILATPSAVHRMSLSTSVTVKLMDCLDRLVTGIGLDFFTVCSSAMGSAEVFSRMGRCLKEFDSKQLGLELQCGECCSSSNMKCICCSSTYFQSSNVLILLAELFCCYNDVFLVQISFK</sequence>
<reference evidence="1 2" key="1">
    <citation type="submission" date="2017-06" db="EMBL/GenBank/DDBJ databases">
        <title>A platform for efficient transgenesis in Macrostomum lignano, a flatworm model organism for stem cell research.</title>
        <authorList>
            <person name="Berezikov E."/>
        </authorList>
    </citation>
    <scope>NUCLEOTIDE SEQUENCE [LARGE SCALE GENOMIC DNA]</scope>
    <source>
        <strain evidence="1">DV1</strain>
        <tissue evidence="1">Whole organism</tissue>
    </source>
</reference>
<dbReference type="AlphaFoldDB" id="A0A267FTH4"/>